<keyword evidence="3 10" id="KW-0812">Transmembrane</keyword>
<feature type="region of interest" description="Disordered" evidence="9">
    <location>
        <begin position="170"/>
        <end position="198"/>
    </location>
</feature>
<dbReference type="PROSITE" id="PS50262">
    <property type="entry name" value="G_PROTEIN_RECEP_F1_2"/>
    <property type="match status" value="1"/>
</dbReference>
<evidence type="ECO:0000256" key="9">
    <source>
        <dbReference type="SAM" id="MobiDB-lite"/>
    </source>
</evidence>
<dbReference type="EMBL" id="CP092870">
    <property type="protein sequence ID" value="UYV71632.1"/>
    <property type="molecule type" value="Genomic_DNA"/>
</dbReference>
<evidence type="ECO:0000256" key="10">
    <source>
        <dbReference type="SAM" id="Phobius"/>
    </source>
</evidence>
<evidence type="ECO:0000256" key="6">
    <source>
        <dbReference type="ARBA" id="ARBA00023136"/>
    </source>
</evidence>
<evidence type="ECO:0000256" key="4">
    <source>
        <dbReference type="ARBA" id="ARBA00022989"/>
    </source>
</evidence>
<gene>
    <name evidence="12" type="ORF">LAZ67_8003967</name>
</gene>
<keyword evidence="13" id="KW-1185">Reference proteome</keyword>
<evidence type="ECO:0000259" key="11">
    <source>
        <dbReference type="PROSITE" id="PS50262"/>
    </source>
</evidence>
<sequence>MRLLTVALFDLGLAVTSGTVGLALLSVYRYISVRQTAAFRVLNRPACVRGAIVAVWAVAALASLPIAAVRETQELAVGDVSVGSVVEIGLRLITVGMHRSEELRFAFAQVDQTLIHKPHVTFCVERWSSEVGRRAFTACSLLVMYALPCVVLLACHALVSRTLCQREPPTLSRNDARQRSFRSGSSTASSHTSHGAARLRTRQRLGRVLMAMTLCFVVCWLPYHLVSFYVDLTLSPAAVTLLPFALLLGHAHSAVNPLIYWMMSRSVRKRCVHLPPPTDQSPSRFQQVLHQLTNHPRPPPTDQSPPLFQHVLRQLTNHPSPPPTDQSPSRFQQVLRQLTNHPSPPPTDQSPPLFQHVLRQLTNHRLASSKSSANSPITVSLPARHPPTDQSPSRFQHVLRQLTNHHLASSTSSAN</sequence>
<evidence type="ECO:0000256" key="1">
    <source>
        <dbReference type="ARBA" id="ARBA00004141"/>
    </source>
</evidence>
<evidence type="ECO:0000256" key="7">
    <source>
        <dbReference type="ARBA" id="ARBA00023170"/>
    </source>
</evidence>
<dbReference type="SUPFAM" id="SSF81321">
    <property type="entry name" value="Family A G protein-coupled receptor-like"/>
    <property type="match status" value="1"/>
</dbReference>
<dbReference type="PANTHER" id="PTHR45695:SF15">
    <property type="entry name" value="OPSIN RH2"/>
    <property type="match status" value="1"/>
</dbReference>
<evidence type="ECO:0000256" key="2">
    <source>
        <dbReference type="ARBA" id="ARBA00010663"/>
    </source>
</evidence>
<name>A0ABY6KTL0_9ARAC</name>
<keyword evidence="4 10" id="KW-1133">Transmembrane helix</keyword>
<evidence type="ECO:0000256" key="8">
    <source>
        <dbReference type="ARBA" id="ARBA00023224"/>
    </source>
</evidence>
<keyword evidence="8" id="KW-0807">Transducer</keyword>
<feature type="transmembrane region" description="Helical" evidence="10">
    <location>
        <begin position="46"/>
        <end position="68"/>
    </location>
</feature>
<dbReference type="Gene3D" id="1.20.1070.10">
    <property type="entry name" value="Rhodopsin 7-helix transmembrane proteins"/>
    <property type="match status" value="1"/>
</dbReference>
<feature type="compositionally biased region" description="Polar residues" evidence="9">
    <location>
        <begin position="365"/>
        <end position="378"/>
    </location>
</feature>
<feature type="transmembrane region" description="Helical" evidence="10">
    <location>
        <begin position="135"/>
        <end position="159"/>
    </location>
</feature>
<dbReference type="PANTHER" id="PTHR45695">
    <property type="entry name" value="LEUCOKININ RECEPTOR-RELATED"/>
    <property type="match status" value="1"/>
</dbReference>
<dbReference type="PRINTS" id="PR00237">
    <property type="entry name" value="GPCRRHODOPSN"/>
</dbReference>
<dbReference type="InterPro" id="IPR017452">
    <property type="entry name" value="GPCR_Rhodpsn_7TM"/>
</dbReference>
<proteinExistence type="inferred from homology"/>
<reference evidence="12 13" key="1">
    <citation type="submission" date="2022-01" db="EMBL/GenBank/DDBJ databases">
        <title>A chromosomal length assembly of Cordylochernes scorpioides.</title>
        <authorList>
            <person name="Zeh D."/>
            <person name="Zeh J."/>
        </authorList>
    </citation>
    <scope>NUCLEOTIDE SEQUENCE [LARGE SCALE GENOMIC DNA]</scope>
    <source>
        <strain evidence="12">IN4F17</strain>
        <tissue evidence="12">Whole Body</tissue>
    </source>
</reference>
<comment type="similarity">
    <text evidence="2">Belongs to the G-protein coupled receptor 1 family.</text>
</comment>
<accession>A0ABY6KTL0</accession>
<organism evidence="12 13">
    <name type="scientific">Cordylochernes scorpioides</name>
    <dbReference type="NCBI Taxonomy" id="51811"/>
    <lineage>
        <taxon>Eukaryota</taxon>
        <taxon>Metazoa</taxon>
        <taxon>Ecdysozoa</taxon>
        <taxon>Arthropoda</taxon>
        <taxon>Chelicerata</taxon>
        <taxon>Arachnida</taxon>
        <taxon>Pseudoscorpiones</taxon>
        <taxon>Cheliferoidea</taxon>
        <taxon>Chernetidae</taxon>
        <taxon>Cordylochernes</taxon>
    </lineage>
</organism>
<dbReference type="InterPro" id="IPR000276">
    <property type="entry name" value="GPCR_Rhodpsn"/>
</dbReference>
<keyword evidence="7" id="KW-0675">Receptor</keyword>
<feature type="compositionally biased region" description="Low complexity" evidence="9">
    <location>
        <begin position="183"/>
        <end position="196"/>
    </location>
</feature>
<comment type="subcellular location">
    <subcellularLocation>
        <location evidence="1">Membrane</location>
        <topology evidence="1">Multi-pass membrane protein</topology>
    </subcellularLocation>
</comment>
<evidence type="ECO:0000313" key="12">
    <source>
        <dbReference type="EMBL" id="UYV71632.1"/>
    </source>
</evidence>
<feature type="region of interest" description="Disordered" evidence="9">
    <location>
        <begin position="365"/>
        <end position="392"/>
    </location>
</feature>
<dbReference type="Proteomes" id="UP001235939">
    <property type="component" value="Chromosome 08"/>
</dbReference>
<evidence type="ECO:0000256" key="3">
    <source>
        <dbReference type="ARBA" id="ARBA00022692"/>
    </source>
</evidence>
<dbReference type="Pfam" id="PF00001">
    <property type="entry name" value="7tm_1"/>
    <property type="match status" value="1"/>
</dbReference>
<feature type="transmembrane region" description="Helical" evidence="10">
    <location>
        <begin position="208"/>
        <end position="226"/>
    </location>
</feature>
<evidence type="ECO:0000313" key="13">
    <source>
        <dbReference type="Proteomes" id="UP001235939"/>
    </source>
</evidence>
<feature type="transmembrane region" description="Helical" evidence="10">
    <location>
        <begin position="6"/>
        <end position="25"/>
    </location>
</feature>
<keyword evidence="5" id="KW-0297">G-protein coupled receptor</keyword>
<keyword evidence="6 10" id="KW-0472">Membrane</keyword>
<protein>
    <recommendedName>
        <fullName evidence="11">G-protein coupled receptors family 1 profile domain-containing protein</fullName>
    </recommendedName>
</protein>
<feature type="domain" description="G-protein coupled receptors family 1 profile" evidence="11">
    <location>
        <begin position="1"/>
        <end position="260"/>
    </location>
</feature>
<evidence type="ECO:0000256" key="5">
    <source>
        <dbReference type="ARBA" id="ARBA00023040"/>
    </source>
</evidence>
<feature type="transmembrane region" description="Helical" evidence="10">
    <location>
        <begin position="238"/>
        <end position="260"/>
    </location>
</feature>